<evidence type="ECO:0000313" key="1">
    <source>
        <dbReference type="EMBL" id="EWC39438.1"/>
    </source>
</evidence>
<dbReference type="RefSeq" id="WP_003296170.1">
    <property type="nucleotide sequence ID" value="NZ_KK020678.1"/>
</dbReference>
<dbReference type="OrthoDB" id="6957000at2"/>
<accession>A0A061JLI6</accession>
<dbReference type="AlphaFoldDB" id="A0A061JLI6"/>
<organism evidence="1 2">
    <name type="scientific">Stutzerimonas stutzeri KOS6</name>
    <dbReference type="NCBI Taxonomy" id="1218352"/>
    <lineage>
        <taxon>Bacteria</taxon>
        <taxon>Pseudomonadati</taxon>
        <taxon>Pseudomonadota</taxon>
        <taxon>Gammaproteobacteria</taxon>
        <taxon>Pseudomonadales</taxon>
        <taxon>Pseudomonadaceae</taxon>
        <taxon>Stutzerimonas</taxon>
    </lineage>
</organism>
<reference evidence="1 2" key="1">
    <citation type="journal article" date="2013" name="Genome Announc.">
        <title>Draft Genome of the Nitrogen-Fixing Bacterium Pseudomonas stutzeri Strain KOS6 Isolated from Industrial Hydrocarbon Sludge.</title>
        <authorList>
            <person name="Grigoryeva T.V."/>
            <person name="Laikov A.V."/>
            <person name="Naumova R.P."/>
            <person name="Manolov A.I."/>
            <person name="Larin A.K."/>
            <person name="Karpova I.Y."/>
            <person name="Semashko T.A."/>
            <person name="Alexeev D.G."/>
            <person name="Kostryukova E.S."/>
            <person name="Muller R."/>
            <person name="Govorun V.M."/>
        </authorList>
    </citation>
    <scope>NUCLEOTIDE SEQUENCE [LARGE SCALE GENOMIC DNA]</scope>
    <source>
        <strain evidence="1 2">KOS6</strain>
    </source>
</reference>
<dbReference type="EMBL" id="AMCZ02000039">
    <property type="protein sequence ID" value="EWC39438.1"/>
    <property type="molecule type" value="Genomic_DNA"/>
</dbReference>
<evidence type="ECO:0000313" key="2">
    <source>
        <dbReference type="Proteomes" id="UP000026923"/>
    </source>
</evidence>
<dbReference type="HOGENOM" id="CLU_2864513_0_0_6"/>
<sequence>MPELVMTSWSRRVLLALVIGSAALTGSARPVEDQSRFVRTPETPALMVLDGYPPRLFGAFCQIG</sequence>
<gene>
    <name evidence="1" type="ORF">B597_020200</name>
</gene>
<dbReference type="Proteomes" id="UP000026923">
    <property type="component" value="Unassembled WGS sequence"/>
</dbReference>
<proteinExistence type="predicted"/>
<protein>
    <submittedName>
        <fullName evidence="1">Uncharacterized protein</fullName>
    </submittedName>
</protein>
<comment type="caution">
    <text evidence="1">The sequence shown here is derived from an EMBL/GenBank/DDBJ whole genome shotgun (WGS) entry which is preliminary data.</text>
</comment>
<name>A0A061JLI6_STUST</name>